<feature type="region of interest" description="Disordered" evidence="4">
    <location>
        <begin position="392"/>
        <end position="415"/>
    </location>
</feature>
<dbReference type="InterPro" id="IPR050211">
    <property type="entry name" value="FOX_domain-containing"/>
</dbReference>
<feature type="region of interest" description="Disordered" evidence="4">
    <location>
        <begin position="321"/>
        <end position="376"/>
    </location>
</feature>
<feature type="compositionally biased region" description="Polar residues" evidence="4">
    <location>
        <begin position="498"/>
        <end position="507"/>
    </location>
</feature>
<feature type="DNA-binding region" description="Fork-head" evidence="3">
    <location>
        <begin position="596"/>
        <end position="694"/>
    </location>
</feature>
<evidence type="ECO:0000313" key="7">
    <source>
        <dbReference type="Proteomes" id="UP001164286"/>
    </source>
</evidence>
<feature type="region of interest" description="Disordered" evidence="4">
    <location>
        <begin position="1"/>
        <end position="92"/>
    </location>
</feature>
<dbReference type="GO" id="GO:0000978">
    <property type="term" value="F:RNA polymerase II cis-regulatory region sequence-specific DNA binding"/>
    <property type="evidence" value="ECO:0007669"/>
    <property type="project" value="TreeGrafter"/>
</dbReference>
<feature type="compositionally biased region" description="Pro residues" evidence="4">
    <location>
        <begin position="563"/>
        <end position="574"/>
    </location>
</feature>
<organism evidence="6 7">
    <name type="scientific">Dioszegia hungarica</name>
    <dbReference type="NCBI Taxonomy" id="4972"/>
    <lineage>
        <taxon>Eukaryota</taxon>
        <taxon>Fungi</taxon>
        <taxon>Dikarya</taxon>
        <taxon>Basidiomycota</taxon>
        <taxon>Agaricomycotina</taxon>
        <taxon>Tremellomycetes</taxon>
        <taxon>Tremellales</taxon>
        <taxon>Bulleribasidiaceae</taxon>
        <taxon>Dioszegia</taxon>
    </lineage>
</organism>
<feature type="domain" description="Fork-head" evidence="5">
    <location>
        <begin position="596"/>
        <end position="694"/>
    </location>
</feature>
<gene>
    <name evidence="6" type="ORF">MKK02DRAFT_18157</name>
</gene>
<feature type="region of interest" description="Disordered" evidence="4">
    <location>
        <begin position="672"/>
        <end position="748"/>
    </location>
</feature>
<name>A0AA38LU39_9TREE</name>
<dbReference type="GO" id="GO:0005634">
    <property type="term" value="C:nucleus"/>
    <property type="evidence" value="ECO:0007669"/>
    <property type="project" value="UniProtKB-SubCell"/>
</dbReference>
<dbReference type="GO" id="GO:0000981">
    <property type="term" value="F:DNA-binding transcription factor activity, RNA polymerase II-specific"/>
    <property type="evidence" value="ECO:0007669"/>
    <property type="project" value="TreeGrafter"/>
</dbReference>
<feature type="compositionally biased region" description="Polar residues" evidence="4">
    <location>
        <begin position="54"/>
        <end position="68"/>
    </location>
</feature>
<evidence type="ECO:0000313" key="6">
    <source>
        <dbReference type="EMBL" id="KAI9634199.1"/>
    </source>
</evidence>
<dbReference type="AlphaFoldDB" id="A0AA38LU39"/>
<sequence>QSAPLAPAPAHLLPTPLSNSPSTSSLNTQSRYPPHFDQSHPMHFAPAPPGPASLSHSVSVSARASTALYTPRSPYRPGEYGRVDRRPETTSERTKIERRLFGEDEDELMRMREEEEEEEEGWKRNRGSSPLQPAFEARLILRKGAPVDLISWLRRNFHHIPSPSHPSLTSSTSLLAIRALLAERFPRLPESEELVKAVTAAFPRVHMDYGPVGSEEPPMIRGLVWNGKETVYEDVKGEKEKEREKGRASLEAAAATKGKGNAARQPTANGFNVNGAVSRSPTQSTLVSPTTSSSRRILPNTPARSVLEEFAVLATLADKSPVHRTQSLPGDRMAGDGEGESSNARASSKRKASASGVGGKRRASTPPPGHDSTTPDKLEGLLAAAETIEGSPMASFLDNDGEGRASGQHKRRRTIGGMGSMREIIDGGMLGWGGSGGLAGVPEHGEDEPMGQGEAGGSAAVAPKAKGKGRAAAGTSGRGRGRGRGGKAKAGGRAHADSNASQKSISAVSALLPPPIPSGSNTPMDLDGGADTSALGLGLSDPSQPPTYAASGSGTPFTGNQSLPPPSPSTPHPNYPRARKSNELPTEGLYPGIDCKPPHPYHEMIRHAIESAPDRRLQLSQIYSSIADRFPFFAALDERKTAGWQNSIRHNLSLKKMFVRVNKVDGIPDEGGKGGWWTVEPGIPDEGRPGRKSKAVASGPGTVDPLAGPGPAWKGRKSDGDVSAVSGEVGSVPQAATPAPAEGDSKQAAAVEEKVEAPLATASVVPVVGGEKAVFGPGVEGNMAMGLNAGM</sequence>
<dbReference type="Gene3D" id="1.10.10.10">
    <property type="entry name" value="Winged helix-like DNA-binding domain superfamily/Winged helix DNA-binding domain"/>
    <property type="match status" value="1"/>
</dbReference>
<dbReference type="PRINTS" id="PR00053">
    <property type="entry name" value="FORKHEAD"/>
</dbReference>
<keyword evidence="1 3" id="KW-0238">DNA-binding</keyword>
<dbReference type="InterPro" id="IPR036388">
    <property type="entry name" value="WH-like_DNA-bd_sf"/>
</dbReference>
<feature type="region of interest" description="Disordered" evidence="4">
    <location>
        <begin position="435"/>
        <end position="593"/>
    </location>
</feature>
<feature type="compositionally biased region" description="Low complexity" evidence="4">
    <location>
        <begin position="1"/>
        <end position="28"/>
    </location>
</feature>
<dbReference type="SMART" id="SM00339">
    <property type="entry name" value="FH"/>
    <property type="match status" value="1"/>
</dbReference>
<feature type="compositionally biased region" description="Basic and acidic residues" evidence="4">
    <location>
        <begin position="79"/>
        <end position="92"/>
    </location>
</feature>
<dbReference type="PROSITE" id="PS00658">
    <property type="entry name" value="FORK_HEAD_2"/>
    <property type="match status" value="1"/>
</dbReference>
<evidence type="ECO:0000256" key="2">
    <source>
        <dbReference type="ARBA" id="ARBA00023242"/>
    </source>
</evidence>
<dbReference type="CDD" id="cd00059">
    <property type="entry name" value="FH_FOX"/>
    <property type="match status" value="1"/>
</dbReference>
<reference evidence="6" key="1">
    <citation type="journal article" date="2022" name="G3 (Bethesda)">
        <title>High quality genome of the basidiomycete yeast Dioszegia hungarica PDD-24b-2 isolated from cloud water.</title>
        <authorList>
            <person name="Jarrige D."/>
            <person name="Haridas S."/>
            <person name="Bleykasten-Grosshans C."/>
            <person name="Joly M."/>
            <person name="Nadalig T."/>
            <person name="Sancelme M."/>
            <person name="Vuilleumier S."/>
            <person name="Grigoriev I.V."/>
            <person name="Amato P."/>
            <person name="Bringel F."/>
        </authorList>
    </citation>
    <scope>NUCLEOTIDE SEQUENCE</scope>
    <source>
        <strain evidence="6">PDD-24b-2</strain>
    </source>
</reference>
<comment type="subcellular location">
    <subcellularLocation>
        <location evidence="3">Nucleus</location>
    </subcellularLocation>
</comment>
<feature type="compositionally biased region" description="Basic residues" evidence="4">
    <location>
        <begin position="479"/>
        <end position="492"/>
    </location>
</feature>
<feature type="non-terminal residue" evidence="6">
    <location>
        <position position="791"/>
    </location>
</feature>
<evidence type="ECO:0000259" key="5">
    <source>
        <dbReference type="PROSITE" id="PS50039"/>
    </source>
</evidence>
<evidence type="ECO:0000256" key="1">
    <source>
        <dbReference type="ARBA" id="ARBA00023125"/>
    </source>
</evidence>
<dbReference type="PANTHER" id="PTHR11829">
    <property type="entry name" value="FORKHEAD BOX PROTEIN"/>
    <property type="match status" value="1"/>
</dbReference>
<feature type="compositionally biased region" description="Polar residues" evidence="4">
    <location>
        <begin position="264"/>
        <end position="295"/>
    </location>
</feature>
<keyword evidence="7" id="KW-1185">Reference proteome</keyword>
<dbReference type="InterPro" id="IPR030456">
    <property type="entry name" value="TF_fork_head_CS_2"/>
</dbReference>
<dbReference type="PANTHER" id="PTHR11829:SF343">
    <property type="entry name" value="FORK-HEAD DOMAIN-CONTAINING PROTEIN"/>
    <property type="match status" value="1"/>
</dbReference>
<dbReference type="GeneID" id="77725105"/>
<feature type="compositionally biased region" description="Polar residues" evidence="4">
    <location>
        <begin position="550"/>
        <end position="561"/>
    </location>
</feature>
<comment type="caution">
    <text evidence="6">The sequence shown here is derived from an EMBL/GenBank/DDBJ whole genome shotgun (WGS) entry which is preliminary data.</text>
</comment>
<feature type="compositionally biased region" description="Low complexity" evidence="4">
    <location>
        <begin position="252"/>
        <end position="263"/>
    </location>
</feature>
<keyword evidence="2 3" id="KW-0539">Nucleus</keyword>
<protein>
    <submittedName>
        <fullName evidence="6">Forkhead transcription factor 3</fullName>
    </submittedName>
</protein>
<dbReference type="EMBL" id="JAKWFO010000008">
    <property type="protein sequence ID" value="KAI9634199.1"/>
    <property type="molecule type" value="Genomic_DNA"/>
</dbReference>
<evidence type="ECO:0000256" key="3">
    <source>
        <dbReference type="PROSITE-ProRule" id="PRU00089"/>
    </source>
</evidence>
<proteinExistence type="predicted"/>
<dbReference type="SUPFAM" id="SSF46785">
    <property type="entry name" value="Winged helix' DNA-binding domain"/>
    <property type="match status" value="1"/>
</dbReference>
<dbReference type="PROSITE" id="PS50039">
    <property type="entry name" value="FORK_HEAD_3"/>
    <property type="match status" value="1"/>
</dbReference>
<feature type="region of interest" description="Disordered" evidence="4">
    <location>
        <begin position="237"/>
        <end position="300"/>
    </location>
</feature>
<accession>A0AA38LU39</accession>
<feature type="compositionally biased region" description="Basic and acidic residues" evidence="4">
    <location>
        <begin position="237"/>
        <end position="248"/>
    </location>
</feature>
<dbReference type="Pfam" id="PF00250">
    <property type="entry name" value="Forkhead"/>
    <property type="match status" value="1"/>
</dbReference>
<feature type="compositionally biased region" description="Low complexity" evidence="4">
    <location>
        <begin position="457"/>
        <end position="475"/>
    </location>
</feature>
<dbReference type="Proteomes" id="UP001164286">
    <property type="component" value="Unassembled WGS sequence"/>
</dbReference>
<dbReference type="RefSeq" id="XP_052943976.1">
    <property type="nucleotide sequence ID" value="XM_053085904.1"/>
</dbReference>
<evidence type="ECO:0000256" key="4">
    <source>
        <dbReference type="SAM" id="MobiDB-lite"/>
    </source>
</evidence>
<dbReference type="InterPro" id="IPR036390">
    <property type="entry name" value="WH_DNA-bd_sf"/>
</dbReference>
<dbReference type="InterPro" id="IPR001766">
    <property type="entry name" value="Fork_head_dom"/>
</dbReference>